<feature type="transmembrane region" description="Helical" evidence="1">
    <location>
        <begin position="20"/>
        <end position="37"/>
    </location>
</feature>
<dbReference type="Proteomes" id="UP000182660">
    <property type="component" value="Unassembled WGS sequence"/>
</dbReference>
<accession>A0A1K9ZV01</accession>
<dbReference type="AlphaFoldDB" id="A0A1K9ZV01"/>
<evidence type="ECO:0000256" key="1">
    <source>
        <dbReference type="SAM" id="Phobius"/>
    </source>
</evidence>
<dbReference type="EMBL" id="FPLJ01000052">
    <property type="protein sequence ID" value="SGY91268.1"/>
    <property type="molecule type" value="Genomic_DNA"/>
</dbReference>
<name>A0A1K9ZV01_9GAMM</name>
<gene>
    <name evidence="2" type="ORF">MT2528_2118</name>
    <name evidence="3" type="ORF">NVI5450_2336</name>
</gene>
<evidence type="ECO:0000313" key="4">
    <source>
        <dbReference type="Proteomes" id="UP000182660"/>
    </source>
</evidence>
<proteinExistence type="predicted"/>
<keyword evidence="4" id="KW-1185">Reference proteome</keyword>
<keyword evidence="1" id="KW-1133">Transmembrane helix</keyword>
<reference evidence="2 4" key="1">
    <citation type="submission" date="2016-11" db="EMBL/GenBank/DDBJ databases">
        <authorList>
            <person name="Klemetsen T."/>
        </authorList>
    </citation>
    <scope>NUCLEOTIDE SEQUENCE [LARGE SCALE GENOMIC DNA]</scope>
    <source>
        <strain evidence="2">MT 2528</strain>
    </source>
</reference>
<keyword evidence="1" id="KW-0812">Transmembrane</keyword>
<keyword evidence="1" id="KW-0472">Membrane</keyword>
<sequence length="38" mass="4421">MGHSVGLLMLKVIALFFRNWLWLRVLMQYGVVACVISR</sequence>
<evidence type="ECO:0000313" key="3">
    <source>
        <dbReference type="EMBL" id="SGZ00717.1"/>
    </source>
</evidence>
<evidence type="ECO:0000313" key="2">
    <source>
        <dbReference type="EMBL" id="SGY91268.1"/>
    </source>
</evidence>
<organism evidence="3 5">
    <name type="scientific">Moritella viscosa</name>
    <dbReference type="NCBI Taxonomy" id="80854"/>
    <lineage>
        <taxon>Bacteria</taxon>
        <taxon>Pseudomonadati</taxon>
        <taxon>Pseudomonadota</taxon>
        <taxon>Gammaproteobacteria</taxon>
        <taxon>Alteromonadales</taxon>
        <taxon>Moritellaceae</taxon>
        <taxon>Moritella</taxon>
    </lineage>
</organism>
<protein>
    <submittedName>
        <fullName evidence="3">Uncharacterized protein</fullName>
    </submittedName>
</protein>
<dbReference type="EMBL" id="FPLD01000064">
    <property type="protein sequence ID" value="SGZ00717.1"/>
    <property type="molecule type" value="Genomic_DNA"/>
</dbReference>
<evidence type="ECO:0000313" key="5">
    <source>
        <dbReference type="Proteomes" id="UP000183794"/>
    </source>
</evidence>
<reference evidence="3 5" key="2">
    <citation type="submission" date="2016-11" db="EMBL/GenBank/DDBJ databases">
        <authorList>
            <person name="Jaros S."/>
            <person name="Januszkiewicz K."/>
            <person name="Wedrychowicz H."/>
        </authorList>
    </citation>
    <scope>NUCLEOTIDE SEQUENCE [LARGE SCALE GENOMIC DNA]</scope>
    <source>
        <strain evidence="3">NVI 5450</strain>
    </source>
</reference>
<dbReference type="Proteomes" id="UP000183794">
    <property type="component" value="Unassembled WGS sequence"/>
</dbReference>